<evidence type="ECO:0000313" key="7">
    <source>
        <dbReference type="Proteomes" id="UP001149090"/>
    </source>
</evidence>
<keyword evidence="5" id="KW-0966">Cell projection</keyword>
<dbReference type="Gene3D" id="3.80.10.10">
    <property type="entry name" value="Ribonuclease Inhibitor"/>
    <property type="match status" value="1"/>
</dbReference>
<evidence type="ECO:0000313" key="6">
    <source>
        <dbReference type="EMBL" id="KAJ5069330.1"/>
    </source>
</evidence>
<dbReference type="InterPro" id="IPR050576">
    <property type="entry name" value="Cilia_flagella_integrity"/>
</dbReference>
<dbReference type="PANTHER" id="PTHR45973">
    <property type="entry name" value="PROTEIN PHOSPHATASE 1 REGULATORY SUBUNIT SDS22-RELATED"/>
    <property type="match status" value="1"/>
</dbReference>
<dbReference type="InterPro" id="IPR032675">
    <property type="entry name" value="LRR_dom_sf"/>
</dbReference>
<keyword evidence="2" id="KW-0433">Leucine-rich repeat</keyword>
<keyword evidence="4" id="KW-0969">Cilium</keyword>
<dbReference type="OrthoDB" id="1904536at2759"/>
<organism evidence="6 7">
    <name type="scientific">Anaeramoeba ignava</name>
    <name type="common">Anaerobic marine amoeba</name>
    <dbReference type="NCBI Taxonomy" id="1746090"/>
    <lineage>
        <taxon>Eukaryota</taxon>
        <taxon>Metamonada</taxon>
        <taxon>Anaeramoebidae</taxon>
        <taxon>Anaeramoeba</taxon>
    </lineage>
</organism>
<sequence>MISKNKSQKITKKFLIKLGRMKGMYVTPELNTILYLQTKNIKKIENLEKYINLKTLYLNNNNIKKITGLEKLIQLEFLSLSHNSISKIENLDSLIFLEELDLSYNIISKIESISFEITNILKYLPNILLLDISGNSQLLQFDPFLANKILFCCPNLKNLNSNSIDWKQKKLAFAWIKGGNDLQNEVYLQIQEIEKEKERKRLNDFIEQFELDNSDLI</sequence>
<comment type="subcellular location">
    <subcellularLocation>
        <location evidence="1">Cell projection</location>
        <location evidence="1">Cilium</location>
    </subcellularLocation>
</comment>
<gene>
    <name evidence="6" type="ORF">M0811_11673</name>
</gene>
<reference evidence="6" key="1">
    <citation type="submission" date="2022-10" db="EMBL/GenBank/DDBJ databases">
        <title>Novel sulphate-reducing endosymbionts in the free-living metamonad Anaeramoeba.</title>
        <authorList>
            <person name="Jerlstrom-Hultqvist J."/>
            <person name="Cepicka I."/>
            <person name="Gallot-Lavallee L."/>
            <person name="Salas-Leiva D."/>
            <person name="Curtis B.A."/>
            <person name="Zahonova K."/>
            <person name="Pipaliya S."/>
            <person name="Dacks J."/>
            <person name="Roger A.J."/>
        </authorList>
    </citation>
    <scope>NUCLEOTIDE SEQUENCE</scope>
    <source>
        <strain evidence="6">BMAN</strain>
    </source>
</reference>
<keyword evidence="7" id="KW-1185">Reference proteome</keyword>
<dbReference type="EMBL" id="JAPDFW010000105">
    <property type="protein sequence ID" value="KAJ5069330.1"/>
    <property type="molecule type" value="Genomic_DNA"/>
</dbReference>
<evidence type="ECO:0000256" key="2">
    <source>
        <dbReference type="ARBA" id="ARBA00022614"/>
    </source>
</evidence>
<dbReference type="SUPFAM" id="SSF52058">
    <property type="entry name" value="L domain-like"/>
    <property type="match status" value="1"/>
</dbReference>
<evidence type="ECO:0000256" key="3">
    <source>
        <dbReference type="ARBA" id="ARBA00022737"/>
    </source>
</evidence>
<dbReference type="SMART" id="SM00365">
    <property type="entry name" value="LRR_SD22"/>
    <property type="match status" value="4"/>
</dbReference>
<dbReference type="InterPro" id="IPR001611">
    <property type="entry name" value="Leu-rich_rpt"/>
</dbReference>
<evidence type="ECO:0000256" key="1">
    <source>
        <dbReference type="ARBA" id="ARBA00004138"/>
    </source>
</evidence>
<evidence type="ECO:0000256" key="4">
    <source>
        <dbReference type="ARBA" id="ARBA00023069"/>
    </source>
</evidence>
<dbReference type="InterPro" id="IPR025875">
    <property type="entry name" value="Leu-rich_rpt_4"/>
</dbReference>
<accession>A0A9Q0LCD1</accession>
<evidence type="ECO:0000256" key="5">
    <source>
        <dbReference type="ARBA" id="ARBA00023273"/>
    </source>
</evidence>
<protein>
    <submittedName>
        <fullName evidence="6">Dynein assembly factor 1 axonemal</fullName>
    </submittedName>
</protein>
<proteinExistence type="predicted"/>
<keyword evidence="3" id="KW-0677">Repeat</keyword>
<name>A0A9Q0LCD1_ANAIG</name>
<dbReference type="Pfam" id="PF12799">
    <property type="entry name" value="LRR_4"/>
    <property type="match status" value="1"/>
</dbReference>
<dbReference type="OMA" id="SENCIEH"/>
<dbReference type="AlphaFoldDB" id="A0A9Q0LCD1"/>
<dbReference type="PANTHER" id="PTHR45973:SF9">
    <property type="entry name" value="LEUCINE-RICH REPEAT-CONTAINING PROTEIN 46"/>
    <property type="match status" value="1"/>
</dbReference>
<dbReference type="Proteomes" id="UP001149090">
    <property type="component" value="Unassembled WGS sequence"/>
</dbReference>
<dbReference type="PROSITE" id="PS51450">
    <property type="entry name" value="LRR"/>
    <property type="match status" value="3"/>
</dbReference>
<comment type="caution">
    <text evidence="6">The sequence shown here is derived from an EMBL/GenBank/DDBJ whole genome shotgun (WGS) entry which is preliminary data.</text>
</comment>